<proteinExistence type="predicted"/>
<keyword evidence="1" id="KW-0067">ATP-binding</keyword>
<comment type="caution">
    <text evidence="1">The sequence shown here is derived from an EMBL/GenBank/DDBJ whole genome shotgun (WGS) entry which is preliminary data.</text>
</comment>
<keyword evidence="1" id="KW-0547">Nucleotide-binding</keyword>
<keyword evidence="2" id="KW-1185">Reference proteome</keyword>
<name>A0ACC5R5I0_9HYPH</name>
<organism evidence="1 2">
    <name type="scientific">Taklimakanibacter albus</name>
    <dbReference type="NCBI Taxonomy" id="2800327"/>
    <lineage>
        <taxon>Bacteria</taxon>
        <taxon>Pseudomonadati</taxon>
        <taxon>Pseudomonadota</taxon>
        <taxon>Alphaproteobacteria</taxon>
        <taxon>Hyphomicrobiales</taxon>
        <taxon>Aestuariivirgaceae</taxon>
        <taxon>Taklimakanibacter</taxon>
    </lineage>
</organism>
<gene>
    <name evidence="1" type="ORF">JHL16_16265</name>
</gene>
<sequence length="354" mass="38515">MTAMIRSTAIVPQLHIDNLSCRYERPHLFSGRRNKTPPAVDDVSFAVGAGETLALVGESGSGKSTIARTIAGLFPAAAGRLRYGGHDLTLPVERRAAELRRLIQIIFQNPDASLNRRHRIGSIIARPLRLFFGLSDADSRQEVASLLEAVRLPTDYAERFPSEISGGERQRVAIARALAARPSLLLCDEIVSALDVSAQATILELLRSIQTQTRLSMLFITHDLAVVRWFADRVAVLYRGHLCEVGPVERVFAPPYHPYTSLLLEAVPVFGRRREAAGDAASPAVTSSPPTTGCAFASQCRHRIDGLCRSAEPPWRQVAPGHAIRCHLEASDLNRITGRAATGARLQVAAAQKS</sequence>
<evidence type="ECO:0000313" key="2">
    <source>
        <dbReference type="Proteomes" id="UP000616151"/>
    </source>
</evidence>
<reference evidence="1" key="1">
    <citation type="submission" date="2021-01" db="EMBL/GenBank/DDBJ databases">
        <authorList>
            <person name="Sun Q."/>
        </authorList>
    </citation>
    <scope>NUCLEOTIDE SEQUENCE</scope>
    <source>
        <strain evidence="1">YIM B02566</strain>
    </source>
</reference>
<evidence type="ECO:0000313" key="1">
    <source>
        <dbReference type="EMBL" id="MBK1867912.1"/>
    </source>
</evidence>
<accession>A0ACC5R5I0</accession>
<dbReference type="EMBL" id="JAENHL010000007">
    <property type="protein sequence ID" value="MBK1867912.1"/>
    <property type="molecule type" value="Genomic_DNA"/>
</dbReference>
<protein>
    <submittedName>
        <fullName evidence="1">ABC transporter ATP-binding protein</fullName>
    </submittedName>
</protein>
<dbReference type="Proteomes" id="UP000616151">
    <property type="component" value="Unassembled WGS sequence"/>
</dbReference>